<evidence type="ECO:0000313" key="8">
    <source>
        <dbReference type="Proteomes" id="UP000240605"/>
    </source>
</evidence>
<dbReference type="GeneID" id="80548874"/>
<sequence length="96" mass="10671">MGNRIFMCCCSSRANSHVPTIASSIVYTQAVAPVSTPTFRELNQARTSSRTWTKTETPSNGDSFRSMGDLQEEVKSLQMTLTPEQLTREVSRKLLA</sequence>
<dbReference type="KEGG" id="vg:27986402"/>
<dbReference type="Pfam" id="PF01492">
    <property type="entry name" value="Gemini_C4"/>
    <property type="match status" value="1"/>
</dbReference>
<dbReference type="EMBL" id="KT454834">
    <property type="protein sequence ID" value="ALO02634.1"/>
    <property type="molecule type" value="Genomic_DNA"/>
</dbReference>
<evidence type="ECO:0000256" key="2">
    <source>
        <dbReference type="ARBA" id="ARBA00022581"/>
    </source>
</evidence>
<dbReference type="RefSeq" id="YP_010839294.1">
    <property type="nucleotide sequence ID" value="NC_077719.1"/>
</dbReference>
<accession>A0A189WH78</accession>
<proteinExistence type="inferred from homology"/>
<evidence type="ECO:0000256" key="3">
    <source>
        <dbReference type="SAM" id="MobiDB-lite"/>
    </source>
</evidence>
<keyword evidence="2" id="KW-0945">Host-virus interaction</keyword>
<reference evidence="7 8" key="1">
    <citation type="journal article" date="2016" name="Arch. Virol.">
        <title>Complete genome sequence of a new bipartite begomovirus infecting cotton in the Republic of Benin in West Africa.</title>
        <authorList>
            <person name="Leke W.N."/>
            <person name="Khatabi B."/>
            <person name="Mignouna D.B."/>
            <person name="Brown J.K."/>
            <person name="Fondong V.N."/>
        </authorList>
    </citation>
    <scope>NUCLEOTIDE SEQUENCE [LARGE SCALE GENOMIC DNA]</scope>
    <source>
        <strain evidence="4">Benin-Gossypium raimondii-55-14</strain>
        <strain evidence="5">BN-Gos-San1-14</strain>
        <strain evidence="6">BN-Gos-San2-14</strain>
    </source>
</reference>
<evidence type="ECO:0000313" key="4">
    <source>
        <dbReference type="EMBL" id="ALO02634.1"/>
    </source>
</evidence>
<dbReference type="Proteomes" id="UP000240605">
    <property type="component" value="Genome"/>
</dbReference>
<feature type="compositionally biased region" description="Polar residues" evidence="3">
    <location>
        <begin position="44"/>
        <end position="63"/>
    </location>
</feature>
<protein>
    <submittedName>
        <fullName evidence="4">AC4</fullName>
    </submittedName>
</protein>
<evidence type="ECO:0000313" key="7">
    <source>
        <dbReference type="Proteomes" id="UP000201419"/>
    </source>
</evidence>
<name>A0A189WH78_9GEMI</name>
<dbReference type="InterPro" id="IPR002488">
    <property type="entry name" value="Gemini_C4"/>
</dbReference>
<evidence type="ECO:0000313" key="5">
    <source>
        <dbReference type="EMBL" id="ANJ70952.1"/>
    </source>
</evidence>
<feature type="region of interest" description="Disordered" evidence="3">
    <location>
        <begin position="42"/>
        <end position="66"/>
    </location>
</feature>
<evidence type="ECO:0000313" key="6">
    <source>
        <dbReference type="EMBL" id="ANJ70958.1"/>
    </source>
</evidence>
<keyword evidence="8" id="KW-1185">Reference proteome</keyword>
<dbReference type="EMBL" id="KU683748">
    <property type="protein sequence ID" value="ANJ70958.1"/>
    <property type="molecule type" value="Genomic_DNA"/>
</dbReference>
<dbReference type="GeneID" id="27986402"/>
<dbReference type="OrthoDB" id="24090at10239"/>
<evidence type="ECO:0000256" key="1">
    <source>
        <dbReference type="ARBA" id="ARBA00008996"/>
    </source>
</evidence>
<dbReference type="Proteomes" id="UP000201419">
    <property type="component" value="Genome"/>
</dbReference>
<dbReference type="EMBL" id="KU683747">
    <property type="protein sequence ID" value="ANJ70952.1"/>
    <property type="molecule type" value="Genomic_DNA"/>
</dbReference>
<comment type="similarity">
    <text evidence="1">Belongs to the geminiviridae protein AC4/C4 family.</text>
</comment>
<organism evidence="4 7">
    <name type="scientific">Cotton yellow mosaic virus</name>
    <dbReference type="NCBI Taxonomy" id="79236"/>
    <lineage>
        <taxon>Viruses</taxon>
        <taxon>Monodnaviria</taxon>
        <taxon>Shotokuvirae</taxon>
        <taxon>Cressdnaviricota</taxon>
        <taxon>Repensiviricetes</taxon>
        <taxon>Geplafuvirales</taxon>
        <taxon>Geminiviridae</taxon>
        <taxon>Begomovirus</taxon>
        <taxon>Begomovirus gossypiflavi</taxon>
    </lineage>
</organism>
<dbReference type="KEGG" id="vg:80548874"/>
<dbReference type="RefSeq" id="YP_009256564.1">
    <property type="nucleotide sequence ID" value="NC_030310.1"/>
</dbReference>